<dbReference type="Proteomes" id="UP001499979">
    <property type="component" value="Unassembled WGS sequence"/>
</dbReference>
<evidence type="ECO:0000256" key="1">
    <source>
        <dbReference type="SAM" id="SignalP"/>
    </source>
</evidence>
<dbReference type="EMBL" id="BAAAJE010000006">
    <property type="protein sequence ID" value="GAA1135738.1"/>
    <property type="molecule type" value="Genomic_DNA"/>
</dbReference>
<evidence type="ECO:0000313" key="3">
    <source>
        <dbReference type="Proteomes" id="UP001499979"/>
    </source>
</evidence>
<keyword evidence="3" id="KW-1185">Reference proteome</keyword>
<sequence length="149" mass="17182">MVRRNGVAPTPAFSEGDRRMRRTMSTLIAALALLLASLLGPATAHAQTAGDKPTRHLHDAIVKKHGKLFFQGRVEPGHGPVYVQKKDCAKQRCRWHSFKRVRTHGPQERWSVRVYAPKHGNWYWRGYVKASGDYATSWTHVWKTYTRRY</sequence>
<organism evidence="2 3">
    <name type="scientific">Nocardioides aquiterrae</name>
    <dbReference type="NCBI Taxonomy" id="203799"/>
    <lineage>
        <taxon>Bacteria</taxon>
        <taxon>Bacillati</taxon>
        <taxon>Actinomycetota</taxon>
        <taxon>Actinomycetes</taxon>
        <taxon>Propionibacteriales</taxon>
        <taxon>Nocardioidaceae</taxon>
        <taxon>Nocardioides</taxon>
    </lineage>
</organism>
<comment type="caution">
    <text evidence="2">The sequence shown here is derived from an EMBL/GenBank/DDBJ whole genome shotgun (WGS) entry which is preliminary data.</text>
</comment>
<name>A0ABN1UDB9_9ACTN</name>
<evidence type="ECO:0000313" key="2">
    <source>
        <dbReference type="EMBL" id="GAA1135738.1"/>
    </source>
</evidence>
<gene>
    <name evidence="2" type="ORF">GCM10009606_14940</name>
</gene>
<protein>
    <submittedName>
        <fullName evidence="2">Uncharacterized protein</fullName>
    </submittedName>
</protein>
<keyword evidence="1" id="KW-0732">Signal</keyword>
<reference evidence="2 3" key="1">
    <citation type="journal article" date="2019" name="Int. J. Syst. Evol. Microbiol.">
        <title>The Global Catalogue of Microorganisms (GCM) 10K type strain sequencing project: providing services to taxonomists for standard genome sequencing and annotation.</title>
        <authorList>
            <consortium name="The Broad Institute Genomics Platform"/>
            <consortium name="The Broad Institute Genome Sequencing Center for Infectious Disease"/>
            <person name="Wu L."/>
            <person name="Ma J."/>
        </authorList>
    </citation>
    <scope>NUCLEOTIDE SEQUENCE [LARGE SCALE GENOMIC DNA]</scope>
    <source>
        <strain evidence="2 3">JCM 11813</strain>
    </source>
</reference>
<proteinExistence type="predicted"/>
<feature type="chain" id="PRO_5045822512" evidence="1">
    <location>
        <begin position="47"/>
        <end position="149"/>
    </location>
</feature>
<accession>A0ABN1UDB9</accession>
<feature type="signal peptide" evidence="1">
    <location>
        <begin position="1"/>
        <end position="46"/>
    </location>
</feature>